<sequence>MSITIETIPIDLGGADPLPLGARGPVSAMLQRALIAPATSGLPIDAPELVGRALAETPDILCDDDLQLSLFLMYAVHYGSLPGLDASWEWEPSLIAARGRIERAFERALRTAAEIADPPEAERDAVARWLFDLTAPTAGPGMARFVAKKASLEQLREFLILRTVYTLREADPHSWAIPRLRGRSKAALVEIQSDEYGGGDPARVHATIFAQTVRGAGLDDTYGAYIDAVPAIVLASHNAMSLFGLHRRLRGAIVGHLAAFEMTSSIPNRSYGDGFRRLGFGSDVTWYFDEHVEADAVHEQIAGRDLAGSLAEDEPELLPDILFGARACLVLDDLVGDHVLAAWEEERSALRGGVLPDLTA</sequence>
<dbReference type="RefSeq" id="WP_309665133.1">
    <property type="nucleotide sequence ID" value="NZ_JAVIZA010000001.1"/>
</dbReference>
<dbReference type="SUPFAM" id="SSF48613">
    <property type="entry name" value="Heme oxygenase-like"/>
    <property type="match status" value="1"/>
</dbReference>
<reference evidence="1 2" key="1">
    <citation type="submission" date="2023-08" db="EMBL/GenBank/DDBJ databases">
        <title>Functional and genomic diversity of the sorghum phyllosphere microbiome.</title>
        <authorList>
            <person name="Shade A."/>
        </authorList>
    </citation>
    <scope>NUCLEOTIDE SEQUENCE [LARGE SCALE GENOMIC DNA]</scope>
    <source>
        <strain evidence="1 2">SORGH_AS_0919</strain>
    </source>
</reference>
<dbReference type="SMART" id="SM01236">
    <property type="entry name" value="Haem_oxygenase_2"/>
    <property type="match status" value="1"/>
</dbReference>
<evidence type="ECO:0000313" key="2">
    <source>
        <dbReference type="Proteomes" id="UP001260188"/>
    </source>
</evidence>
<proteinExistence type="predicted"/>
<evidence type="ECO:0008006" key="3">
    <source>
        <dbReference type="Google" id="ProtNLM"/>
    </source>
</evidence>
<keyword evidence="2" id="KW-1185">Reference proteome</keyword>
<organism evidence="1 2">
    <name type="scientific">Microbacterium paludicola</name>
    <dbReference type="NCBI Taxonomy" id="300019"/>
    <lineage>
        <taxon>Bacteria</taxon>
        <taxon>Bacillati</taxon>
        <taxon>Actinomycetota</taxon>
        <taxon>Actinomycetes</taxon>
        <taxon>Micrococcales</taxon>
        <taxon>Microbacteriaceae</taxon>
        <taxon>Microbacterium</taxon>
    </lineage>
</organism>
<accession>A0ABU1HZQ7</accession>
<evidence type="ECO:0000313" key="1">
    <source>
        <dbReference type="EMBL" id="MDR6166752.1"/>
    </source>
</evidence>
<protein>
    <recommendedName>
        <fullName evidence="3">Iron-containing redox enzyme family protein</fullName>
    </recommendedName>
</protein>
<dbReference type="Proteomes" id="UP001260188">
    <property type="component" value="Unassembled WGS sequence"/>
</dbReference>
<dbReference type="InterPro" id="IPR016084">
    <property type="entry name" value="Haem_Oase-like_multi-hlx"/>
</dbReference>
<dbReference type="Pfam" id="PF14518">
    <property type="entry name" value="Haem_oxygenas_2"/>
    <property type="match status" value="1"/>
</dbReference>
<name>A0ABU1HZQ7_9MICO</name>
<comment type="caution">
    <text evidence="1">The sequence shown here is derived from an EMBL/GenBank/DDBJ whole genome shotgun (WGS) entry which is preliminary data.</text>
</comment>
<gene>
    <name evidence="1" type="ORF">QE367_000956</name>
</gene>
<dbReference type="EMBL" id="JAVIZA010000001">
    <property type="protein sequence ID" value="MDR6166752.1"/>
    <property type="molecule type" value="Genomic_DNA"/>
</dbReference>
<dbReference type="Gene3D" id="1.20.910.10">
    <property type="entry name" value="Heme oxygenase-like"/>
    <property type="match status" value="1"/>
</dbReference>